<dbReference type="PROSITE" id="PS51977">
    <property type="entry name" value="WGR"/>
    <property type="match status" value="1"/>
</dbReference>
<comment type="caution">
    <text evidence="2">The sequence shown here is derived from an EMBL/GenBank/DDBJ whole genome shotgun (WGS) entry which is preliminary data.</text>
</comment>
<dbReference type="EMBL" id="JAESHT010000035">
    <property type="protein sequence ID" value="MBL3675634.1"/>
    <property type="molecule type" value="Genomic_DNA"/>
</dbReference>
<sequence length="83" mass="9779">MQTYLEKHVPAKNVARFYRLAVLPNLFGEWTLYREWGRIGRGGRIRLDCFATYEQAMAALLALEARKRQRGYWVEPQQLAMFG</sequence>
<gene>
    <name evidence="2" type="ORF">JL111_19375</name>
</gene>
<evidence type="ECO:0000313" key="3">
    <source>
        <dbReference type="Proteomes" id="UP000644749"/>
    </source>
</evidence>
<feature type="domain" description="WGR" evidence="1">
    <location>
        <begin position="1"/>
        <end position="83"/>
    </location>
</feature>
<dbReference type="InterPro" id="IPR036930">
    <property type="entry name" value="WGR_dom_sf"/>
</dbReference>
<dbReference type="Proteomes" id="UP000644749">
    <property type="component" value="Unassembled WGS sequence"/>
</dbReference>
<reference evidence="2 3" key="1">
    <citation type="submission" date="2021-01" db="EMBL/GenBank/DDBJ databases">
        <title>011410 draft genome.</title>
        <authorList>
            <person name="Lang L."/>
        </authorList>
    </citation>
    <scope>NUCLEOTIDE SEQUENCE [LARGE SCALE GENOMIC DNA]</scope>
    <source>
        <strain evidence="2 3">KCTC 42845</strain>
    </source>
</reference>
<evidence type="ECO:0000313" key="2">
    <source>
        <dbReference type="EMBL" id="MBL3675634.1"/>
    </source>
</evidence>
<dbReference type="InterPro" id="IPR049809">
    <property type="entry name" value="YehF/YfeS-like_WGR"/>
</dbReference>
<accession>A0ABS1SA85</accession>
<proteinExistence type="predicted"/>
<dbReference type="SUPFAM" id="SSF142921">
    <property type="entry name" value="WGR domain-like"/>
    <property type="match status" value="1"/>
</dbReference>
<keyword evidence="3" id="KW-1185">Reference proteome</keyword>
<dbReference type="SMART" id="SM00773">
    <property type="entry name" value="WGR"/>
    <property type="match status" value="1"/>
</dbReference>
<dbReference type="CDD" id="cd07996">
    <property type="entry name" value="WGR_MMR_like"/>
    <property type="match status" value="1"/>
</dbReference>
<evidence type="ECO:0000259" key="1">
    <source>
        <dbReference type="PROSITE" id="PS51977"/>
    </source>
</evidence>
<dbReference type="Pfam" id="PF05406">
    <property type="entry name" value="WGR"/>
    <property type="match status" value="1"/>
</dbReference>
<protein>
    <submittedName>
        <fullName evidence="2">WGR domain-containing protein</fullName>
    </submittedName>
</protein>
<organism evidence="2 3">
    <name type="scientific">Paracoccus aerius</name>
    <dbReference type="NCBI Taxonomy" id="1915382"/>
    <lineage>
        <taxon>Bacteria</taxon>
        <taxon>Pseudomonadati</taxon>
        <taxon>Pseudomonadota</taxon>
        <taxon>Alphaproteobacteria</taxon>
        <taxon>Rhodobacterales</taxon>
        <taxon>Paracoccaceae</taxon>
        <taxon>Paracoccus</taxon>
    </lineage>
</organism>
<dbReference type="RefSeq" id="WP_191312964.1">
    <property type="nucleotide sequence ID" value="NZ_BNCL01000036.1"/>
</dbReference>
<name>A0ABS1SA85_9RHOB</name>
<dbReference type="Gene3D" id="2.20.140.10">
    <property type="entry name" value="WGR domain"/>
    <property type="match status" value="1"/>
</dbReference>
<dbReference type="InterPro" id="IPR008893">
    <property type="entry name" value="WGR_domain"/>
</dbReference>